<dbReference type="InterPro" id="IPR002563">
    <property type="entry name" value="Flavin_Rdtase-like_dom"/>
</dbReference>
<dbReference type="SUPFAM" id="SSF50475">
    <property type="entry name" value="FMN-binding split barrel"/>
    <property type="match status" value="1"/>
</dbReference>
<dbReference type="Gene3D" id="2.30.110.10">
    <property type="entry name" value="Electron Transport, Fmn-binding Protein, Chain A"/>
    <property type="match status" value="1"/>
</dbReference>
<dbReference type="Pfam" id="PF01613">
    <property type="entry name" value="Flavin_Reduct"/>
    <property type="match status" value="1"/>
</dbReference>
<accession>A0ABS9R7T9</accession>
<dbReference type="EMBL" id="JAKVPQ010000004">
    <property type="protein sequence ID" value="MCH4284961.1"/>
    <property type="molecule type" value="Genomic_DNA"/>
</dbReference>
<evidence type="ECO:0000256" key="2">
    <source>
        <dbReference type="ARBA" id="ARBA00023002"/>
    </source>
</evidence>
<keyword evidence="2" id="KW-0560">Oxidoreductase</keyword>
<dbReference type="Proteomes" id="UP001202402">
    <property type="component" value="Unassembled WGS sequence"/>
</dbReference>
<sequence length="207" mass="22973">MNETALFKLSYGLYIISATHEGKDAGCVVNTLHQVTATPIQVSVAVNKNNFTQQIIEKSGMFNATVLTQDVSMDMIKRFGFQSSKDHDKFDGISYERDARGIPYVNEHVAALLSCNVVQKLDIGTHMLFIGEVVDAQILSDEEVMTYAYYHKVKNGTTPKNASSYQANSEKKGWRCSICGYIYEGETLPEDYICPVCGAPASVFEEI</sequence>
<dbReference type="SMART" id="SM00903">
    <property type="entry name" value="Flavin_Reduct"/>
    <property type="match status" value="1"/>
</dbReference>
<dbReference type="InterPro" id="IPR024934">
    <property type="entry name" value="Rubredoxin-like_dom"/>
</dbReference>
<comment type="caution">
    <text evidence="4">The sequence shown here is derived from an EMBL/GenBank/DDBJ whole genome shotgun (WGS) entry which is preliminary data.</text>
</comment>
<evidence type="ECO:0000313" key="5">
    <source>
        <dbReference type="Proteomes" id="UP001202402"/>
    </source>
</evidence>
<dbReference type="PANTHER" id="PTHR30466">
    <property type="entry name" value="FLAVIN REDUCTASE"/>
    <property type="match status" value="1"/>
</dbReference>
<comment type="cofactor">
    <cofactor evidence="1">
        <name>Fe(3+)</name>
        <dbReference type="ChEBI" id="CHEBI:29034"/>
    </cofactor>
</comment>
<dbReference type="InterPro" id="IPR012349">
    <property type="entry name" value="Split_barrel_FMN-bd"/>
</dbReference>
<dbReference type="CDD" id="cd00729">
    <property type="entry name" value="rubredoxin_SM"/>
    <property type="match status" value="1"/>
</dbReference>
<evidence type="ECO:0000313" key="4">
    <source>
        <dbReference type="EMBL" id="MCH4284961.1"/>
    </source>
</evidence>
<dbReference type="InterPro" id="IPR050268">
    <property type="entry name" value="NADH-dep_flavin_reductase"/>
</dbReference>
<evidence type="ECO:0000256" key="1">
    <source>
        <dbReference type="ARBA" id="ARBA00001965"/>
    </source>
</evidence>
<dbReference type="PROSITE" id="PS50903">
    <property type="entry name" value="RUBREDOXIN_LIKE"/>
    <property type="match status" value="1"/>
</dbReference>
<gene>
    <name evidence="4" type="ORF">LQE99_07435</name>
</gene>
<keyword evidence="5" id="KW-1185">Reference proteome</keyword>
<evidence type="ECO:0000259" key="3">
    <source>
        <dbReference type="PROSITE" id="PS50903"/>
    </source>
</evidence>
<name>A0ABS9R7T9_9FIRM</name>
<organism evidence="4 5">
    <name type="scientific">Amedibacillus hominis</name>
    <dbReference type="NCBI Taxonomy" id="2897776"/>
    <lineage>
        <taxon>Bacteria</taxon>
        <taxon>Bacillati</taxon>
        <taxon>Bacillota</taxon>
        <taxon>Erysipelotrichia</taxon>
        <taxon>Erysipelotrichales</taxon>
        <taxon>Erysipelotrichaceae</taxon>
        <taxon>Amedibacillus</taxon>
    </lineage>
</organism>
<dbReference type="PANTHER" id="PTHR30466:SF1">
    <property type="entry name" value="FMN REDUCTASE (NADH) RUTF"/>
    <property type="match status" value="1"/>
</dbReference>
<feature type="domain" description="Rubredoxin-like" evidence="3">
    <location>
        <begin position="171"/>
        <end position="207"/>
    </location>
</feature>
<dbReference type="Gene3D" id="2.20.28.10">
    <property type="match status" value="1"/>
</dbReference>
<dbReference type="SUPFAM" id="SSF57802">
    <property type="entry name" value="Rubredoxin-like"/>
    <property type="match status" value="1"/>
</dbReference>
<dbReference type="RefSeq" id="WP_117456001.1">
    <property type="nucleotide sequence ID" value="NZ_JAKVPQ010000004.1"/>
</dbReference>
<reference evidence="4 5" key="1">
    <citation type="submission" date="2022-02" db="EMBL/GenBank/DDBJ databases">
        <title>Genome of Erysipelotrichaceae sp. nov. NSJ-176 isolated from human feces.</title>
        <authorList>
            <person name="Abdugheni R."/>
        </authorList>
    </citation>
    <scope>NUCLEOTIDE SEQUENCE [LARGE SCALE GENOMIC DNA]</scope>
    <source>
        <strain evidence="4 5">NSJ-176</strain>
    </source>
</reference>
<protein>
    <submittedName>
        <fullName evidence="4">Flavin reductase</fullName>
    </submittedName>
</protein>
<dbReference type="Pfam" id="PF21349">
    <property type="entry name" value="RUBY_RBDX"/>
    <property type="match status" value="1"/>
</dbReference>
<proteinExistence type="predicted"/>
<dbReference type="InterPro" id="IPR048574">
    <property type="entry name" value="RUBY_RBDX"/>
</dbReference>